<accession>A0A2G9T679</accession>
<dbReference type="AlphaFoldDB" id="A0A2G9T679"/>
<name>A0A2G9T679_TELCI</name>
<dbReference type="EMBL" id="KZ412236">
    <property type="protein sequence ID" value="PIO53479.1"/>
    <property type="molecule type" value="Genomic_DNA"/>
</dbReference>
<proteinExistence type="predicted"/>
<gene>
    <name evidence="1" type="ORF">TELCIR_25185</name>
</gene>
<keyword evidence="2" id="KW-1185">Reference proteome</keyword>
<sequence>MTFVNLNLHSVPFEDVNEIVEQVQVTKAARKRNEEIETLLRE</sequence>
<evidence type="ECO:0000313" key="2">
    <source>
        <dbReference type="Proteomes" id="UP000230423"/>
    </source>
</evidence>
<reference evidence="1 2" key="1">
    <citation type="submission" date="2015-09" db="EMBL/GenBank/DDBJ databases">
        <title>Draft genome of the parasitic nematode Teladorsagia circumcincta isolate WARC Sus (inbred).</title>
        <authorList>
            <person name="Mitreva M."/>
        </authorList>
    </citation>
    <scope>NUCLEOTIDE SEQUENCE [LARGE SCALE GENOMIC DNA]</scope>
    <source>
        <strain evidence="1 2">S</strain>
    </source>
</reference>
<organism evidence="1 2">
    <name type="scientific">Teladorsagia circumcincta</name>
    <name type="common">Brown stomach worm</name>
    <name type="synonym">Ostertagia circumcincta</name>
    <dbReference type="NCBI Taxonomy" id="45464"/>
    <lineage>
        <taxon>Eukaryota</taxon>
        <taxon>Metazoa</taxon>
        <taxon>Ecdysozoa</taxon>
        <taxon>Nematoda</taxon>
        <taxon>Chromadorea</taxon>
        <taxon>Rhabditida</taxon>
        <taxon>Rhabditina</taxon>
        <taxon>Rhabditomorpha</taxon>
        <taxon>Strongyloidea</taxon>
        <taxon>Trichostrongylidae</taxon>
        <taxon>Teladorsagia</taxon>
    </lineage>
</organism>
<dbReference type="OrthoDB" id="5780965at2759"/>
<protein>
    <submittedName>
        <fullName evidence="1">Uncharacterized protein</fullName>
    </submittedName>
</protein>
<evidence type="ECO:0000313" key="1">
    <source>
        <dbReference type="EMBL" id="PIO53479.1"/>
    </source>
</evidence>
<dbReference type="Proteomes" id="UP000230423">
    <property type="component" value="Unassembled WGS sequence"/>
</dbReference>